<feature type="region of interest" description="Disordered" evidence="1">
    <location>
        <begin position="1"/>
        <end position="45"/>
    </location>
</feature>
<dbReference type="VEuPathDB" id="CryptoDB:Vbra_21374"/>
<evidence type="ECO:0000313" key="3">
    <source>
        <dbReference type="Proteomes" id="UP000041254"/>
    </source>
</evidence>
<proteinExistence type="predicted"/>
<dbReference type="Proteomes" id="UP000041254">
    <property type="component" value="Unassembled WGS sequence"/>
</dbReference>
<feature type="compositionally biased region" description="Low complexity" evidence="1">
    <location>
        <begin position="14"/>
        <end position="23"/>
    </location>
</feature>
<dbReference type="AlphaFoldDB" id="A0A0G4FKN8"/>
<feature type="compositionally biased region" description="Basic and acidic residues" evidence="1">
    <location>
        <begin position="25"/>
        <end position="34"/>
    </location>
</feature>
<gene>
    <name evidence="2" type="ORF">Vbra_21374</name>
</gene>
<evidence type="ECO:0000256" key="1">
    <source>
        <dbReference type="SAM" id="MobiDB-lite"/>
    </source>
</evidence>
<name>A0A0G4FKN8_VITBC</name>
<sequence length="187" mass="20745">MAAKRCSMTERIPEMPSRIMIPRRPSRDSPETHPPRSPCPDLGSDAAESKAAAIIEADRSLHGDNVVLREVPLEAVKEMVEWGITSPALFREMTVAVWDAFIEERGSNCKVPAAMRAIVRERLISLNRGDGGCSRHVLRDINAKLDQILHRFSALEESRQTDGDSTPVAEDLTALLKSIEVARAEDY</sequence>
<dbReference type="InParanoid" id="A0A0G4FKN8"/>
<evidence type="ECO:0000313" key="2">
    <source>
        <dbReference type="EMBL" id="CEM14554.1"/>
    </source>
</evidence>
<dbReference type="EMBL" id="CDMY01000456">
    <property type="protein sequence ID" value="CEM14554.1"/>
    <property type="molecule type" value="Genomic_DNA"/>
</dbReference>
<keyword evidence="3" id="KW-1185">Reference proteome</keyword>
<accession>A0A0G4FKN8</accession>
<protein>
    <submittedName>
        <fullName evidence="2">Uncharacterized protein</fullName>
    </submittedName>
</protein>
<organism evidence="2 3">
    <name type="scientific">Vitrella brassicaformis (strain CCMP3155)</name>
    <dbReference type="NCBI Taxonomy" id="1169540"/>
    <lineage>
        <taxon>Eukaryota</taxon>
        <taxon>Sar</taxon>
        <taxon>Alveolata</taxon>
        <taxon>Colpodellida</taxon>
        <taxon>Vitrellaceae</taxon>
        <taxon>Vitrella</taxon>
    </lineage>
</organism>
<reference evidence="2 3" key="1">
    <citation type="submission" date="2014-11" db="EMBL/GenBank/DDBJ databases">
        <authorList>
            <person name="Zhu J."/>
            <person name="Qi W."/>
            <person name="Song R."/>
        </authorList>
    </citation>
    <scope>NUCLEOTIDE SEQUENCE [LARGE SCALE GENOMIC DNA]</scope>
</reference>